<dbReference type="EMBL" id="FWXS01000002">
    <property type="protein sequence ID" value="SMC42545.1"/>
    <property type="molecule type" value="Genomic_DNA"/>
</dbReference>
<dbReference type="AlphaFoldDB" id="A0A1W1Z265"/>
<protein>
    <submittedName>
        <fullName evidence="2">Uncharacterized protein</fullName>
    </submittedName>
</protein>
<gene>
    <name evidence="2" type="ORF">SAMN06296427_102129</name>
</gene>
<name>A0A1W1Z265_9FLAO</name>
<keyword evidence="3" id="KW-1185">Reference proteome</keyword>
<evidence type="ECO:0000256" key="1">
    <source>
        <dbReference type="SAM" id="SignalP"/>
    </source>
</evidence>
<feature type="signal peptide" evidence="1">
    <location>
        <begin position="1"/>
        <end position="19"/>
    </location>
</feature>
<keyword evidence="1" id="KW-0732">Signal</keyword>
<dbReference type="RefSeq" id="WP_084016229.1">
    <property type="nucleotide sequence ID" value="NZ_FWXS01000002.1"/>
</dbReference>
<dbReference type="Proteomes" id="UP000192393">
    <property type="component" value="Unassembled WGS sequence"/>
</dbReference>
<sequence length="260" mass="30165">MKIKLLSFALLMFCTLSFAQKKIKYSKEEIDKMETYFFNEGFSKPDKKKTSTIITKDGKTYVGYCDGIDTKKGQIYEITIKDSISGKENTYNAENVKEMYVYASGWEKAIKVSKYMSNMRNWGTKSLNNNVTNDRIYFVNQKVSLKNKKDDKEFLMQLINPEFSQLISVYHDPRAKETGGFGVPTGPMGGVQFGGGVIKSYYVKKGDKIMWLHKDDFEENYDFLFGDNTEFIKKYPKNSVKWDFLSYLVLEYTNMSLPKE</sequence>
<proteinExistence type="predicted"/>
<feature type="chain" id="PRO_5010719888" evidence="1">
    <location>
        <begin position="20"/>
        <end position="260"/>
    </location>
</feature>
<accession>A0A1W1Z265</accession>
<evidence type="ECO:0000313" key="2">
    <source>
        <dbReference type="EMBL" id="SMC42545.1"/>
    </source>
</evidence>
<evidence type="ECO:0000313" key="3">
    <source>
        <dbReference type="Proteomes" id="UP000192393"/>
    </source>
</evidence>
<dbReference type="OrthoDB" id="821652at2"/>
<organism evidence="2 3">
    <name type="scientific">Moheibacter sediminis</name>
    <dbReference type="NCBI Taxonomy" id="1434700"/>
    <lineage>
        <taxon>Bacteria</taxon>
        <taxon>Pseudomonadati</taxon>
        <taxon>Bacteroidota</taxon>
        <taxon>Flavobacteriia</taxon>
        <taxon>Flavobacteriales</taxon>
        <taxon>Weeksellaceae</taxon>
        <taxon>Moheibacter</taxon>
    </lineage>
</organism>
<reference evidence="3" key="1">
    <citation type="submission" date="2017-04" db="EMBL/GenBank/DDBJ databases">
        <authorList>
            <person name="Varghese N."/>
            <person name="Submissions S."/>
        </authorList>
    </citation>
    <scope>NUCLEOTIDE SEQUENCE [LARGE SCALE GENOMIC DNA]</scope>
    <source>
        <strain evidence="3">CGMCC 1.12708</strain>
    </source>
</reference>